<sequence length="347" mass="38860">MITTVPRILSLVVSISCWSNLSEAFTTVPYQTALRTQSSWRLHQTTENDEKATEKAPIAIPNLESSQFRHPLDQRLTSFVRNAPFYGLAEDTLRRGFPLIEQGVRLDLMSSSVKVSSQQLPDLHDLLTEACSILSFPSDFVPELYVQSNPQANAYTLAIQSQMNEKANKNKNPYSSSVIVVTSALVDRCTPRELQAVIGHELGHLKCEHALYLTLGNLASSPLSRLPGLGRQIDALLQDWRLAAEYTCDRAALLVAQDSDIVASSLMKLFAGTSRYELSTKAFVQQSLDYEKQLESANPLVKMSIQQQQRTHPLPVKRVAELEKWFRSEEFQKLVPKIETNAPSNSQ</sequence>
<evidence type="ECO:0000256" key="7">
    <source>
        <dbReference type="SAM" id="SignalP"/>
    </source>
</evidence>
<accession>A0A7S0XQI8</accession>
<keyword evidence="3 6" id="KW-0378">Hydrolase</keyword>
<evidence type="ECO:0000313" key="9">
    <source>
        <dbReference type="EMBL" id="CAD8729749.1"/>
    </source>
</evidence>
<dbReference type="GO" id="GO:0006508">
    <property type="term" value="P:proteolysis"/>
    <property type="evidence" value="ECO:0007669"/>
    <property type="project" value="UniProtKB-KW"/>
</dbReference>
<comment type="cofactor">
    <cofactor evidence="6">
        <name>Zn(2+)</name>
        <dbReference type="ChEBI" id="CHEBI:29105"/>
    </cofactor>
    <text evidence="6">Binds 1 zinc ion per subunit.</text>
</comment>
<feature type="domain" description="Peptidase M48" evidence="8">
    <location>
        <begin position="120"/>
        <end position="325"/>
    </location>
</feature>
<protein>
    <recommendedName>
        <fullName evidence="8">Peptidase M48 domain-containing protein</fullName>
    </recommendedName>
</protein>
<evidence type="ECO:0000256" key="2">
    <source>
        <dbReference type="ARBA" id="ARBA00022723"/>
    </source>
</evidence>
<keyword evidence="7" id="KW-0732">Signal</keyword>
<dbReference type="InterPro" id="IPR001915">
    <property type="entry name" value="Peptidase_M48"/>
</dbReference>
<dbReference type="CDD" id="cd07325">
    <property type="entry name" value="M48_Ste24p_like"/>
    <property type="match status" value="1"/>
</dbReference>
<keyword evidence="1 6" id="KW-0645">Protease</keyword>
<evidence type="ECO:0000256" key="4">
    <source>
        <dbReference type="ARBA" id="ARBA00022833"/>
    </source>
</evidence>
<feature type="signal peptide" evidence="7">
    <location>
        <begin position="1"/>
        <end position="24"/>
    </location>
</feature>
<proteinExistence type="inferred from homology"/>
<gene>
    <name evidence="9" type="ORF">PDEL0327_LOCUS1242</name>
</gene>
<dbReference type="Pfam" id="PF01435">
    <property type="entry name" value="Peptidase_M48"/>
    <property type="match status" value="1"/>
</dbReference>
<keyword evidence="2" id="KW-0479">Metal-binding</keyword>
<dbReference type="GO" id="GO:0046872">
    <property type="term" value="F:metal ion binding"/>
    <property type="evidence" value="ECO:0007669"/>
    <property type="project" value="UniProtKB-KW"/>
</dbReference>
<organism evidence="9">
    <name type="scientific">Pseudo-nitzschia delicatissima</name>
    <dbReference type="NCBI Taxonomy" id="44447"/>
    <lineage>
        <taxon>Eukaryota</taxon>
        <taxon>Sar</taxon>
        <taxon>Stramenopiles</taxon>
        <taxon>Ochrophyta</taxon>
        <taxon>Bacillariophyta</taxon>
        <taxon>Bacillariophyceae</taxon>
        <taxon>Bacillariophycidae</taxon>
        <taxon>Bacillariales</taxon>
        <taxon>Bacillariaceae</taxon>
        <taxon>Pseudo-nitzschia</taxon>
    </lineage>
</organism>
<evidence type="ECO:0000256" key="6">
    <source>
        <dbReference type="RuleBase" id="RU003983"/>
    </source>
</evidence>
<name>A0A7S0XQI8_9STRA</name>
<reference evidence="9" key="1">
    <citation type="submission" date="2021-01" db="EMBL/GenBank/DDBJ databases">
        <authorList>
            <person name="Corre E."/>
            <person name="Pelletier E."/>
            <person name="Niang G."/>
            <person name="Scheremetjew M."/>
            <person name="Finn R."/>
            <person name="Kale V."/>
            <person name="Holt S."/>
            <person name="Cochrane G."/>
            <person name="Meng A."/>
            <person name="Brown T."/>
            <person name="Cohen L."/>
        </authorList>
    </citation>
    <scope>NUCLEOTIDE SEQUENCE</scope>
    <source>
        <strain evidence="9">B596</strain>
    </source>
</reference>
<dbReference type="PANTHER" id="PTHR10120">
    <property type="entry name" value="CAAX PRENYL PROTEASE 1"/>
    <property type="match status" value="1"/>
</dbReference>
<dbReference type="GO" id="GO:0004222">
    <property type="term" value="F:metalloendopeptidase activity"/>
    <property type="evidence" value="ECO:0007669"/>
    <property type="project" value="InterPro"/>
</dbReference>
<keyword evidence="5 6" id="KW-0482">Metalloprotease</keyword>
<dbReference type="EMBL" id="HBFG01001647">
    <property type="protein sequence ID" value="CAD8729749.1"/>
    <property type="molecule type" value="Transcribed_RNA"/>
</dbReference>
<evidence type="ECO:0000259" key="8">
    <source>
        <dbReference type="Pfam" id="PF01435"/>
    </source>
</evidence>
<evidence type="ECO:0000256" key="5">
    <source>
        <dbReference type="ARBA" id="ARBA00023049"/>
    </source>
</evidence>
<evidence type="ECO:0000256" key="1">
    <source>
        <dbReference type="ARBA" id="ARBA00022670"/>
    </source>
</evidence>
<evidence type="ECO:0000256" key="3">
    <source>
        <dbReference type="ARBA" id="ARBA00022801"/>
    </source>
</evidence>
<feature type="chain" id="PRO_5031259914" description="Peptidase M48 domain-containing protein" evidence="7">
    <location>
        <begin position="25"/>
        <end position="347"/>
    </location>
</feature>
<comment type="similarity">
    <text evidence="6">Belongs to the peptidase M48 family.</text>
</comment>
<dbReference type="Gene3D" id="3.30.2010.10">
    <property type="entry name" value="Metalloproteases ('zincins'), catalytic domain"/>
    <property type="match status" value="1"/>
</dbReference>
<dbReference type="AlphaFoldDB" id="A0A7S0XQI8"/>
<keyword evidence="4 6" id="KW-0862">Zinc</keyword>